<dbReference type="EMBL" id="CAJJDM010000101">
    <property type="protein sequence ID" value="CAD8095376.1"/>
    <property type="molecule type" value="Genomic_DNA"/>
</dbReference>
<dbReference type="AlphaFoldDB" id="A0A8S1NZ74"/>
<sequence>MQSQFSSLYPQFNDLEEVRQFITSKINTVDLTLQSPPYLSSFFQPLRKQAFQNYIAAKVSDQNQRKMAIYKFIQLVDIEILSLFSEQIIKPYQNLILVRHYGIPQNLDVEKLKLDNQTLGALNDLANSIAQWNLQIEIAVDNITRVQLYDLWIPSEKIKEAQLTAEIKGILSPSDDFDFKTYSKHILIRILAQGAEKFGKYLYSNGLSESNLSYGAALMIYHALVGKSALPWNVIMPNVSLKWLFGGVIGSLALGKVSTYLEKCDQVQQLKGCAEVFQDITNFLINFNETLGAAISDVLLTVNEEQEKEKKQNLTTLVDSFLQSPESIKDSQTEIITCEDIIKHEQDEWQLIQ</sequence>
<proteinExistence type="predicted"/>
<keyword evidence="2" id="KW-1185">Reference proteome</keyword>
<evidence type="ECO:0000313" key="1">
    <source>
        <dbReference type="EMBL" id="CAD8095376.1"/>
    </source>
</evidence>
<dbReference type="Proteomes" id="UP000688137">
    <property type="component" value="Unassembled WGS sequence"/>
</dbReference>
<accession>A0A8S1NZ74</accession>
<dbReference type="OMA" id="QDEWQVI"/>
<name>A0A8S1NZ74_PARPR</name>
<organism evidence="1 2">
    <name type="scientific">Paramecium primaurelia</name>
    <dbReference type="NCBI Taxonomy" id="5886"/>
    <lineage>
        <taxon>Eukaryota</taxon>
        <taxon>Sar</taxon>
        <taxon>Alveolata</taxon>
        <taxon>Ciliophora</taxon>
        <taxon>Intramacronucleata</taxon>
        <taxon>Oligohymenophorea</taxon>
        <taxon>Peniculida</taxon>
        <taxon>Parameciidae</taxon>
        <taxon>Paramecium</taxon>
    </lineage>
</organism>
<comment type="caution">
    <text evidence="1">The sequence shown here is derived from an EMBL/GenBank/DDBJ whole genome shotgun (WGS) entry which is preliminary data.</text>
</comment>
<evidence type="ECO:0000313" key="2">
    <source>
        <dbReference type="Proteomes" id="UP000688137"/>
    </source>
</evidence>
<protein>
    <submittedName>
        <fullName evidence="1">Uncharacterized protein</fullName>
    </submittedName>
</protein>
<gene>
    <name evidence="1" type="ORF">PPRIM_AZ9-3.1.T0980141</name>
</gene>
<reference evidence="1" key="1">
    <citation type="submission" date="2021-01" db="EMBL/GenBank/DDBJ databases">
        <authorList>
            <consortium name="Genoscope - CEA"/>
            <person name="William W."/>
        </authorList>
    </citation>
    <scope>NUCLEOTIDE SEQUENCE</scope>
</reference>